<evidence type="ECO:0000256" key="1">
    <source>
        <dbReference type="ARBA" id="ARBA00023125"/>
    </source>
</evidence>
<dbReference type="GO" id="GO:0042645">
    <property type="term" value="C:mitochondrial nucleoid"/>
    <property type="evidence" value="ECO:0007669"/>
    <property type="project" value="TreeGrafter"/>
</dbReference>
<name>A0A8S0U0B4_OLEEU</name>
<dbReference type="InterPro" id="IPR000424">
    <property type="entry name" value="Primosome_PriB/ssb"/>
</dbReference>
<dbReference type="Gramene" id="OE9A049454T1">
    <property type="protein sequence ID" value="OE9A049454C1"/>
    <property type="gene ID" value="OE9A049454"/>
</dbReference>
<dbReference type="InterPro" id="IPR011344">
    <property type="entry name" value="ssDNA-bd"/>
</dbReference>
<protein>
    <submittedName>
        <fullName evidence="4">OSB2, chloroplastic-like</fullName>
    </submittedName>
</protein>
<dbReference type="SUPFAM" id="SSF50249">
    <property type="entry name" value="Nucleic acid-binding proteins"/>
    <property type="match status" value="1"/>
</dbReference>
<dbReference type="AlphaFoldDB" id="A0A8S0U0B4"/>
<keyword evidence="5" id="KW-1185">Reference proteome</keyword>
<feature type="compositionally biased region" description="Basic and acidic residues" evidence="3">
    <location>
        <begin position="300"/>
        <end position="316"/>
    </location>
</feature>
<dbReference type="PANTHER" id="PTHR10302:SF23">
    <property type="entry name" value="PROTEIN OSB4, CHLOROPLASTIC"/>
    <property type="match status" value="1"/>
</dbReference>
<keyword evidence="1 2" id="KW-0238">DNA-binding</keyword>
<dbReference type="GO" id="GO:0003697">
    <property type="term" value="F:single-stranded DNA binding"/>
    <property type="evidence" value="ECO:0007669"/>
    <property type="project" value="InterPro"/>
</dbReference>
<gene>
    <name evidence="4" type="ORF">OLEA9_A049454</name>
</gene>
<evidence type="ECO:0000256" key="3">
    <source>
        <dbReference type="SAM" id="MobiDB-lite"/>
    </source>
</evidence>
<accession>A0A8S0U0B4</accession>
<dbReference type="PANTHER" id="PTHR10302">
    <property type="entry name" value="SINGLE-STRANDED DNA-BINDING PROTEIN"/>
    <property type="match status" value="1"/>
</dbReference>
<dbReference type="OrthoDB" id="669963at2759"/>
<reference evidence="4 5" key="1">
    <citation type="submission" date="2019-12" db="EMBL/GenBank/DDBJ databases">
        <authorList>
            <person name="Alioto T."/>
            <person name="Alioto T."/>
            <person name="Gomez Garrido J."/>
        </authorList>
    </citation>
    <scope>NUCLEOTIDE SEQUENCE [LARGE SCALE GENOMIC DNA]</scope>
</reference>
<dbReference type="Proteomes" id="UP000594638">
    <property type="component" value="Unassembled WGS sequence"/>
</dbReference>
<evidence type="ECO:0000313" key="4">
    <source>
        <dbReference type="EMBL" id="CAA3010652.1"/>
    </source>
</evidence>
<organism evidence="4 5">
    <name type="scientific">Olea europaea subsp. europaea</name>
    <dbReference type="NCBI Taxonomy" id="158383"/>
    <lineage>
        <taxon>Eukaryota</taxon>
        <taxon>Viridiplantae</taxon>
        <taxon>Streptophyta</taxon>
        <taxon>Embryophyta</taxon>
        <taxon>Tracheophyta</taxon>
        <taxon>Spermatophyta</taxon>
        <taxon>Magnoliopsida</taxon>
        <taxon>eudicotyledons</taxon>
        <taxon>Gunneridae</taxon>
        <taxon>Pentapetalae</taxon>
        <taxon>asterids</taxon>
        <taxon>lamiids</taxon>
        <taxon>Lamiales</taxon>
        <taxon>Oleaceae</taxon>
        <taxon>Oleeae</taxon>
        <taxon>Olea</taxon>
    </lineage>
</organism>
<comment type="caution">
    <text evidence="4">The sequence shown here is derived from an EMBL/GenBank/DDBJ whole genome shotgun (WGS) entry which is preliminary data.</text>
</comment>
<dbReference type="Gene3D" id="2.40.50.140">
    <property type="entry name" value="Nucleic acid-binding proteins"/>
    <property type="match status" value="1"/>
</dbReference>
<dbReference type="EMBL" id="CACTIH010007348">
    <property type="protein sequence ID" value="CAA3010652.1"/>
    <property type="molecule type" value="Genomic_DNA"/>
</dbReference>
<proteinExistence type="predicted"/>
<sequence>MNFLARVKIKPYLLISSPVQRKCLFLPSPVYCFQQLYLYSTRTSTGTTSNGSSNFEEPKKARTQKSSESSVSWSQRIKKQAEAPNIWPRPTEIPYQEKVANSVNLIGYITRPVRFESTPDGKYWAATAIYQENGNENKSLLIPIVFKGDLAHVVACHVKENDCVYVAGQLSLDPMVLVLSESLGKYHVVVQHLNFMEGLKRNVLDHETKKKGISMVEEPVKKCGAKKEEVSIVYNDSVSRVDDESLNQTWRDALEHVEKSSSLSMKNDGVSSVSVEDSVKRSLNSGSKAAETPAAAGFEGNRKRVFENESKPEKGNVKGGEIASKKKCGESILDSWRDLVKNPEQWWDYRGHKSNGLVKGKYPDFKHKESGDPLWVDSAPKWLFPGLGKLDFDVKVFKAKQVQDGRGDDSWKSLVENPDKWWDNRSNKRNPKQPDFKHKETGEVLWLNSSPDWALSRLPPLKDCQIFAAGKKNVYTEGNL</sequence>
<dbReference type="PROSITE" id="PS50935">
    <property type="entry name" value="SSB"/>
    <property type="match status" value="1"/>
</dbReference>
<feature type="compositionally biased region" description="Low complexity" evidence="3">
    <location>
        <begin position="45"/>
        <end position="54"/>
    </location>
</feature>
<evidence type="ECO:0000256" key="2">
    <source>
        <dbReference type="PROSITE-ProRule" id="PRU00252"/>
    </source>
</evidence>
<evidence type="ECO:0000313" key="5">
    <source>
        <dbReference type="Proteomes" id="UP000594638"/>
    </source>
</evidence>
<feature type="region of interest" description="Disordered" evidence="3">
    <location>
        <begin position="45"/>
        <end position="74"/>
    </location>
</feature>
<dbReference type="InterPro" id="IPR012340">
    <property type="entry name" value="NA-bd_OB-fold"/>
</dbReference>
<dbReference type="GO" id="GO:0006264">
    <property type="term" value="P:mitochondrial DNA replication"/>
    <property type="evidence" value="ECO:0007669"/>
    <property type="project" value="TreeGrafter"/>
</dbReference>
<feature type="region of interest" description="Disordered" evidence="3">
    <location>
        <begin position="276"/>
        <end position="321"/>
    </location>
</feature>